<name>A0A8B8CWJ7_CRAVI</name>
<sequence length="477" mass="54234">MLRLYCVIMLGLFYCYNTKAEIDETKLIHPIKTEESASDIHLDKINDKRASGFFRIGKSASREDEMNEKQVKSTLNLDSKNDVENDYIPEGFRMVRVLNDETGPPIYVPVEMMETDGNSKTADEGEKRASGFFRIGKSLENLDEKRHFFRIGKNYDQNAMDKKASGFFRIGRMPDDKRAKGFFRIGKSLNNMEDKRASGFFRIGKSDPSNKRASGFFRIGKSDPNNKRASGFFRIGKSDPNNKRASGFFRIGKSDPNNKRASGFFRIGKSKGFFRIGKSKGFFRIGKAVPLEGQKKASGFFRIGRNLPAEMRKKASGFFRIGRGLNSEEKNDKRASGFFRIGKSCSGYSKEVSELAQEENADAHNPETDDTSESVDEPTTKVKRSGRFFKIDKRNRISKRSSGVIFTPGEENNNPDKRAFFRIGKVPTSAFMRIGRQHLLQSLVSDPYYRNGRIQQSSFIRIGKRSVNDQEQSNFNL</sequence>
<keyword evidence="2" id="KW-0732">Signal</keyword>
<protein>
    <submittedName>
        <fullName evidence="4">FMRF-amide neuropeptides-like</fullName>
    </submittedName>
</protein>
<accession>A0A8B8CWJ7</accession>
<evidence type="ECO:0000313" key="3">
    <source>
        <dbReference type="Proteomes" id="UP000694844"/>
    </source>
</evidence>
<keyword evidence="3" id="KW-1185">Reference proteome</keyword>
<dbReference type="GeneID" id="111122611"/>
<gene>
    <name evidence="4" type="primary">LOC111122611</name>
</gene>
<dbReference type="Proteomes" id="UP000694844">
    <property type="component" value="Chromosome 1"/>
</dbReference>
<evidence type="ECO:0000256" key="2">
    <source>
        <dbReference type="SAM" id="SignalP"/>
    </source>
</evidence>
<dbReference type="AlphaFoldDB" id="A0A8B8CWJ7"/>
<reference evidence="4" key="2">
    <citation type="submission" date="2025-08" db="UniProtKB">
        <authorList>
            <consortium name="RefSeq"/>
        </authorList>
    </citation>
    <scope>IDENTIFICATION</scope>
    <source>
        <tissue evidence="4">Whole sample</tissue>
    </source>
</reference>
<reference evidence="3" key="1">
    <citation type="submission" date="2024-06" db="UniProtKB">
        <authorList>
            <consortium name="RefSeq"/>
        </authorList>
    </citation>
    <scope>NUCLEOTIDE SEQUENCE [LARGE SCALE GENOMIC DNA]</scope>
</reference>
<evidence type="ECO:0000256" key="1">
    <source>
        <dbReference type="SAM" id="MobiDB-lite"/>
    </source>
</evidence>
<feature type="region of interest" description="Disordered" evidence="1">
    <location>
        <begin position="355"/>
        <end position="385"/>
    </location>
</feature>
<dbReference type="RefSeq" id="XP_022320173.1">
    <property type="nucleotide sequence ID" value="XM_022464465.1"/>
</dbReference>
<feature type="chain" id="PRO_5034918055" evidence="2">
    <location>
        <begin position="21"/>
        <end position="477"/>
    </location>
</feature>
<proteinExistence type="predicted"/>
<feature type="signal peptide" evidence="2">
    <location>
        <begin position="1"/>
        <end position="20"/>
    </location>
</feature>
<evidence type="ECO:0000313" key="4">
    <source>
        <dbReference type="RefSeq" id="XP_022320173.1"/>
    </source>
</evidence>
<dbReference type="KEGG" id="cvn:111122611"/>
<organism evidence="3 4">
    <name type="scientific">Crassostrea virginica</name>
    <name type="common">Eastern oyster</name>
    <dbReference type="NCBI Taxonomy" id="6565"/>
    <lineage>
        <taxon>Eukaryota</taxon>
        <taxon>Metazoa</taxon>
        <taxon>Spiralia</taxon>
        <taxon>Lophotrochozoa</taxon>
        <taxon>Mollusca</taxon>
        <taxon>Bivalvia</taxon>
        <taxon>Autobranchia</taxon>
        <taxon>Pteriomorphia</taxon>
        <taxon>Ostreida</taxon>
        <taxon>Ostreoidea</taxon>
        <taxon>Ostreidae</taxon>
        <taxon>Crassostrea</taxon>
    </lineage>
</organism>
<dbReference type="OrthoDB" id="5813613at2759"/>